<organism evidence="4 5">
    <name type="scientific">Pontibacter saemangeumensis</name>
    <dbReference type="NCBI Taxonomy" id="1084525"/>
    <lineage>
        <taxon>Bacteria</taxon>
        <taxon>Pseudomonadati</taxon>
        <taxon>Bacteroidota</taxon>
        <taxon>Cytophagia</taxon>
        <taxon>Cytophagales</taxon>
        <taxon>Hymenobacteraceae</taxon>
        <taxon>Pontibacter</taxon>
    </lineage>
</organism>
<reference evidence="5" key="1">
    <citation type="journal article" date="2019" name="Int. J. Syst. Evol. Microbiol.">
        <title>The Global Catalogue of Microorganisms (GCM) 10K type strain sequencing project: providing services to taxonomists for standard genome sequencing and annotation.</title>
        <authorList>
            <consortium name="The Broad Institute Genomics Platform"/>
            <consortium name="The Broad Institute Genome Sequencing Center for Infectious Disease"/>
            <person name="Wu L."/>
            <person name="Ma J."/>
        </authorList>
    </citation>
    <scope>NUCLEOTIDE SEQUENCE [LARGE SCALE GENOMIC DNA]</scope>
    <source>
        <strain evidence="5">JCM 17926</strain>
    </source>
</reference>
<keyword evidence="1" id="KW-0732">Signal</keyword>
<dbReference type="Gene3D" id="2.130.10.130">
    <property type="entry name" value="Integrin alpha, N-terminal"/>
    <property type="match status" value="4"/>
</dbReference>
<dbReference type="Pfam" id="PF07593">
    <property type="entry name" value="UnbV_ASPIC"/>
    <property type="match status" value="1"/>
</dbReference>
<feature type="region of interest" description="Disordered" evidence="2">
    <location>
        <begin position="186"/>
        <end position="209"/>
    </location>
</feature>
<dbReference type="InterPro" id="IPR028994">
    <property type="entry name" value="Integrin_alpha_N"/>
</dbReference>
<sequence length="1159" mass="126794">MFRQEEPLFTLLEPEATGITFANTITESDTFNVLTYGYIYNGGGVAVGDVNNDGLPDIYFSGNMVSSRLYLNKGDFQFEDITVQSGAATRYWANGVTMVDVNQDGLLDIYVCTVSPLASQPQRPNLLFINQGKGKDGTPVFREEAEAYGLASVGNSTQAAFFDYDKDGDLDVYLLRNAADKNLNPNISRPKITNGSSPSTDKLFRNNGKGRFTDVSGEADILQEGRGLGVAISDVNQDGWPDVYASNDFLSNDLLWINNQDGTFTNKVATYLRHQSYNGMGTDIADYNNDGLPDIIQVDMLPEDNKRQKTTMEAGNYDRFMLNRRLGYEDQYVRNTLQLNNGNGTFSEIGQLAGVYATDWSWSALFADYDNDGWRDLFITNGYLKDMIDLDYIRYNSEESMFGTDEAIEAKLQSEFEKLKPIVVPSYIYRNEKDLTFTNRSAAWGLDEPSTSNGAVYADLDNDGDLDLVVNNINSEAFVYRNNAEKLTGGNSYLKVRLRGQAPNLGGIGAKVRLRHRGGQQVYEHHLSRGFQSSVDQAVHFGLGQAATVDSIEITWPDGRYQLLTNVKGKQVLEVDHKNAIHGNPAAMPAPEPLFRAAAGAYHIAYKHEEEDYVDFKNQPLLPHKLTQNGPGICVGDINGDGLDDFFVGGSARRTGTVFLQDGQGGFSARPLGSETNTADDAGAVFFDADADGDLDLYVAAGGNEEAAGSESYRHRLYKNDGSGNFRPDPRAIPRLVSGGSCVVAADFDADGDLDLFVGGRNSPRQYPLPGQSSILLNKNGVFTDATEAVSKELRKIGMVTSALWTDFDLDGQVDLVVAGEWMPVSFFKNDNGKLANVTATVGLEHTNGWWNSIASGDFDNDGDTDYIAGNLGLNTRFKASKKEPVCIYAKDFDGNGVIDPVIGRYIGGESYPVATRDALTDQIVSMRRRFTSYAAYAEVKLDELFSKEELEGAFIGKSYLFSSSYIENLGNGKFAMKALPARAQFSPVFGMSVADVNGDRNLDVVLVGNSDASETGMGHYDASYGTVLLGNGKGGFVTSMSTGFVAGGDTKSLARLITAEGSPLLLVGVNGDSMKVFEEANAGARQVVKLRASDAFADLRYKSGKKRREEFSYGSGYLSQSSRTLLLESDKLEEVIITSYRGERRKVELQQDLIVTKR</sequence>
<dbReference type="EMBL" id="BAABHC010000014">
    <property type="protein sequence ID" value="GAA4432751.1"/>
    <property type="molecule type" value="Genomic_DNA"/>
</dbReference>
<feature type="compositionally biased region" description="Polar residues" evidence="2">
    <location>
        <begin position="186"/>
        <end position="200"/>
    </location>
</feature>
<comment type="caution">
    <text evidence="4">The sequence shown here is derived from an EMBL/GenBank/DDBJ whole genome shotgun (WGS) entry which is preliminary data.</text>
</comment>
<dbReference type="SUPFAM" id="SSF69318">
    <property type="entry name" value="Integrin alpha N-terminal domain"/>
    <property type="match status" value="3"/>
</dbReference>
<evidence type="ECO:0000313" key="5">
    <source>
        <dbReference type="Proteomes" id="UP001500552"/>
    </source>
</evidence>
<feature type="domain" description="ASPIC/UnbV" evidence="3">
    <location>
        <begin position="507"/>
        <end position="573"/>
    </location>
</feature>
<dbReference type="InterPro" id="IPR011519">
    <property type="entry name" value="UnbV_ASPIC"/>
</dbReference>
<dbReference type="InterPro" id="IPR013517">
    <property type="entry name" value="FG-GAP"/>
</dbReference>
<evidence type="ECO:0000313" key="4">
    <source>
        <dbReference type="EMBL" id="GAA4432751.1"/>
    </source>
</evidence>
<gene>
    <name evidence="4" type="ORF">GCM10023188_21460</name>
</gene>
<keyword evidence="5" id="KW-1185">Reference proteome</keyword>
<dbReference type="InterPro" id="IPR027039">
    <property type="entry name" value="Crtac1"/>
</dbReference>
<evidence type="ECO:0000256" key="2">
    <source>
        <dbReference type="SAM" id="MobiDB-lite"/>
    </source>
</evidence>
<dbReference type="Proteomes" id="UP001500552">
    <property type="component" value="Unassembled WGS sequence"/>
</dbReference>
<proteinExistence type="predicted"/>
<evidence type="ECO:0000256" key="1">
    <source>
        <dbReference type="ARBA" id="ARBA00022729"/>
    </source>
</evidence>
<dbReference type="PANTHER" id="PTHR16026">
    <property type="entry name" value="CARTILAGE ACIDIC PROTEIN 1"/>
    <property type="match status" value="1"/>
</dbReference>
<name>A0ABP8LPE8_9BACT</name>
<dbReference type="Pfam" id="PF13517">
    <property type="entry name" value="FG-GAP_3"/>
    <property type="match status" value="7"/>
</dbReference>
<evidence type="ECO:0000259" key="3">
    <source>
        <dbReference type="Pfam" id="PF07593"/>
    </source>
</evidence>
<protein>
    <submittedName>
        <fullName evidence="4">VCBS repeat-containing protein</fullName>
    </submittedName>
</protein>
<accession>A0ABP8LPE8</accession>
<dbReference type="PANTHER" id="PTHR16026:SF0">
    <property type="entry name" value="CARTILAGE ACIDIC PROTEIN 1"/>
    <property type="match status" value="1"/>
</dbReference>